<organism evidence="2 3">
    <name type="scientific">Aldrovandia affinis</name>
    <dbReference type="NCBI Taxonomy" id="143900"/>
    <lineage>
        <taxon>Eukaryota</taxon>
        <taxon>Metazoa</taxon>
        <taxon>Chordata</taxon>
        <taxon>Craniata</taxon>
        <taxon>Vertebrata</taxon>
        <taxon>Euteleostomi</taxon>
        <taxon>Actinopterygii</taxon>
        <taxon>Neopterygii</taxon>
        <taxon>Teleostei</taxon>
        <taxon>Notacanthiformes</taxon>
        <taxon>Halosauridae</taxon>
        <taxon>Aldrovandia</taxon>
    </lineage>
</organism>
<comment type="caution">
    <text evidence="2">The sequence shown here is derived from an EMBL/GenBank/DDBJ whole genome shotgun (WGS) entry which is preliminary data.</text>
</comment>
<keyword evidence="3" id="KW-1185">Reference proteome</keyword>
<proteinExistence type="predicted"/>
<dbReference type="EMBL" id="JAINUG010000043">
    <property type="protein sequence ID" value="KAJ8406477.1"/>
    <property type="molecule type" value="Genomic_DNA"/>
</dbReference>
<dbReference type="AlphaFoldDB" id="A0AAD7SQU5"/>
<accession>A0AAD7SQU5</accession>
<dbReference type="Proteomes" id="UP001221898">
    <property type="component" value="Unassembled WGS sequence"/>
</dbReference>
<evidence type="ECO:0000313" key="2">
    <source>
        <dbReference type="EMBL" id="KAJ8406477.1"/>
    </source>
</evidence>
<gene>
    <name evidence="2" type="ORF">AAFF_G00300510</name>
</gene>
<evidence type="ECO:0000256" key="1">
    <source>
        <dbReference type="SAM" id="MobiDB-lite"/>
    </source>
</evidence>
<evidence type="ECO:0000313" key="3">
    <source>
        <dbReference type="Proteomes" id="UP001221898"/>
    </source>
</evidence>
<reference evidence="2" key="1">
    <citation type="journal article" date="2023" name="Science">
        <title>Genome structures resolve the early diversification of teleost fishes.</title>
        <authorList>
            <person name="Parey E."/>
            <person name="Louis A."/>
            <person name="Montfort J."/>
            <person name="Bouchez O."/>
            <person name="Roques C."/>
            <person name="Iampietro C."/>
            <person name="Lluch J."/>
            <person name="Castinel A."/>
            <person name="Donnadieu C."/>
            <person name="Desvignes T."/>
            <person name="Floi Bucao C."/>
            <person name="Jouanno E."/>
            <person name="Wen M."/>
            <person name="Mejri S."/>
            <person name="Dirks R."/>
            <person name="Jansen H."/>
            <person name="Henkel C."/>
            <person name="Chen W.J."/>
            <person name="Zahm M."/>
            <person name="Cabau C."/>
            <person name="Klopp C."/>
            <person name="Thompson A.W."/>
            <person name="Robinson-Rechavi M."/>
            <person name="Braasch I."/>
            <person name="Lecointre G."/>
            <person name="Bobe J."/>
            <person name="Postlethwait J.H."/>
            <person name="Berthelot C."/>
            <person name="Roest Crollius H."/>
            <person name="Guiguen Y."/>
        </authorList>
    </citation>
    <scope>NUCLEOTIDE SEQUENCE</scope>
    <source>
        <strain evidence="2">NC1722</strain>
    </source>
</reference>
<sequence>MTFTQIKIHRAHWTEPNSQGHADVEQSPAKAFRAPSSQEEDGFWASPFFPRTRSRPHWRSLSSRQREDRFTCSHSSGRGCQAQDRRYGAQQQGGSSPALIPETVFHRP</sequence>
<protein>
    <submittedName>
        <fullName evidence="2">Uncharacterized protein</fullName>
    </submittedName>
</protein>
<name>A0AAD7SQU5_9TELE</name>
<feature type="region of interest" description="Disordered" evidence="1">
    <location>
        <begin position="1"/>
        <end position="108"/>
    </location>
</feature>